<dbReference type="InterPro" id="IPR016102">
    <property type="entry name" value="Succinyl-CoA_synth-like"/>
</dbReference>
<dbReference type="SUPFAM" id="SSF51735">
    <property type="entry name" value="NAD(P)-binding Rossmann-fold domains"/>
    <property type="match status" value="1"/>
</dbReference>
<sequence length="303" mass="31429">MIFTPASKVIVQGIMEPLGITCAPLMKAYGTHVVAGISPGFGGQILKGIPVFDMLEQAIPIVGTIDAAVICTPPYAALDAALEAIAAGIRQVILISQGIPPLDMVHLIRKAEATETLLVGPNSPGIIVPGQILLGIHPPDLYTPGSVGLISRSGTLTYEVAWTLTQAGLGQSIGISIGGDTIVGSSFPQWLQILEEDDRTEVIVLVGEIGGDSEEAAAHYIAEAIDKPVIAYIAGRSAPRGRRMGHAGAIIDSQIADFGPDIGTADSKVNAFNRAKIAVADRPSDIPALVNKLLKTPAQRSAG</sequence>
<protein>
    <submittedName>
        <fullName evidence="5">CoA-binding protein</fullName>
    </submittedName>
</protein>
<dbReference type="Proteomes" id="UP000238634">
    <property type="component" value="Unassembled WGS sequence"/>
</dbReference>
<dbReference type="GO" id="GO:0004776">
    <property type="term" value="F:succinate-CoA ligase (GDP-forming) activity"/>
    <property type="evidence" value="ECO:0007669"/>
    <property type="project" value="TreeGrafter"/>
</dbReference>
<dbReference type="Pfam" id="PF02629">
    <property type="entry name" value="CoA_binding"/>
    <property type="match status" value="1"/>
</dbReference>
<dbReference type="Gene3D" id="3.40.50.720">
    <property type="entry name" value="NAD(P)-binding Rossmann-like Domain"/>
    <property type="match status" value="1"/>
</dbReference>
<evidence type="ECO:0000256" key="2">
    <source>
        <dbReference type="ARBA" id="ARBA00022741"/>
    </source>
</evidence>
<dbReference type="InterPro" id="IPR005810">
    <property type="entry name" value="CoA_lig_alpha"/>
</dbReference>
<gene>
    <name evidence="5" type="ORF">C7B65_22070</name>
</gene>
<dbReference type="RefSeq" id="WP_073073767.1">
    <property type="nucleotide sequence ID" value="NZ_MPPI01000025.1"/>
</dbReference>
<proteinExistence type="predicted"/>
<dbReference type="PIRSF" id="PIRSF001553">
    <property type="entry name" value="SucCS_alpha"/>
    <property type="match status" value="1"/>
</dbReference>
<feature type="domain" description="CoA-binding" evidence="4">
    <location>
        <begin position="2"/>
        <end position="99"/>
    </location>
</feature>
<evidence type="ECO:0000259" key="4">
    <source>
        <dbReference type="SMART" id="SM00881"/>
    </source>
</evidence>
<name>A0A2T1D7A2_9CYAN</name>
<reference evidence="5 6" key="1">
    <citation type="submission" date="2018-02" db="EMBL/GenBank/DDBJ databases">
        <authorList>
            <person name="Cohen D.B."/>
            <person name="Kent A.D."/>
        </authorList>
    </citation>
    <scope>NUCLEOTIDE SEQUENCE [LARGE SCALE GENOMIC DNA]</scope>
    <source>
        <strain evidence="5 6">ULC007</strain>
    </source>
</reference>
<comment type="caution">
    <text evidence="5">The sequence shown here is derived from an EMBL/GenBank/DDBJ whole genome shotgun (WGS) entry which is preliminary data.</text>
</comment>
<dbReference type="InterPro" id="IPR003781">
    <property type="entry name" value="CoA-bd"/>
</dbReference>
<dbReference type="InterPro" id="IPR017440">
    <property type="entry name" value="Cit_synth/succinyl-CoA_lig_AS"/>
</dbReference>
<dbReference type="PRINTS" id="PR01798">
    <property type="entry name" value="SCOASYNTHASE"/>
</dbReference>
<dbReference type="GO" id="GO:0006099">
    <property type="term" value="P:tricarboxylic acid cycle"/>
    <property type="evidence" value="ECO:0007669"/>
    <property type="project" value="TreeGrafter"/>
</dbReference>
<dbReference type="Pfam" id="PF00549">
    <property type="entry name" value="Ligase_CoA"/>
    <property type="match status" value="1"/>
</dbReference>
<reference evidence="5 6" key="2">
    <citation type="submission" date="2018-03" db="EMBL/GenBank/DDBJ databases">
        <title>The ancient ancestry and fast evolution of plastids.</title>
        <authorList>
            <person name="Moore K.R."/>
            <person name="Magnabosco C."/>
            <person name="Momper L."/>
            <person name="Gold D.A."/>
            <person name="Bosak T."/>
            <person name="Fournier G.P."/>
        </authorList>
    </citation>
    <scope>NUCLEOTIDE SEQUENCE [LARGE SCALE GENOMIC DNA]</scope>
    <source>
        <strain evidence="5 6">ULC007</strain>
    </source>
</reference>
<dbReference type="PROSITE" id="PS00399">
    <property type="entry name" value="SUCCINYL_COA_LIG_2"/>
    <property type="match status" value="1"/>
</dbReference>
<feature type="active site" description="Tele-phosphohistidine intermediate" evidence="3">
    <location>
        <position position="246"/>
    </location>
</feature>
<dbReference type="GO" id="GO:0009361">
    <property type="term" value="C:succinate-CoA ligase complex (ADP-forming)"/>
    <property type="evidence" value="ECO:0007669"/>
    <property type="project" value="TreeGrafter"/>
</dbReference>
<evidence type="ECO:0000256" key="3">
    <source>
        <dbReference type="PIRSR" id="PIRSR001553-1"/>
    </source>
</evidence>
<dbReference type="PANTHER" id="PTHR11117:SF2">
    <property type="entry name" value="SUCCINATE--COA LIGASE [ADP_GDP-FORMING] SUBUNIT ALPHA, MITOCHONDRIAL"/>
    <property type="match status" value="1"/>
</dbReference>
<keyword evidence="6" id="KW-1185">Reference proteome</keyword>
<evidence type="ECO:0000313" key="5">
    <source>
        <dbReference type="EMBL" id="PSB16314.1"/>
    </source>
</evidence>
<evidence type="ECO:0000313" key="6">
    <source>
        <dbReference type="Proteomes" id="UP000238634"/>
    </source>
</evidence>
<dbReference type="STRING" id="1920490.GCA_001895925_01192"/>
<accession>A0A2T1D7A2</accession>
<dbReference type="SMART" id="SM00881">
    <property type="entry name" value="CoA_binding"/>
    <property type="match status" value="1"/>
</dbReference>
<organism evidence="5 6">
    <name type="scientific">Phormidesmis priestleyi ULC007</name>
    <dbReference type="NCBI Taxonomy" id="1920490"/>
    <lineage>
        <taxon>Bacteria</taxon>
        <taxon>Bacillati</taxon>
        <taxon>Cyanobacteriota</taxon>
        <taxon>Cyanophyceae</taxon>
        <taxon>Leptolyngbyales</taxon>
        <taxon>Leptolyngbyaceae</taxon>
        <taxon>Phormidesmis</taxon>
    </lineage>
</organism>
<dbReference type="GO" id="GO:0000166">
    <property type="term" value="F:nucleotide binding"/>
    <property type="evidence" value="ECO:0007669"/>
    <property type="project" value="UniProtKB-KW"/>
</dbReference>
<dbReference type="Gene3D" id="3.40.50.261">
    <property type="entry name" value="Succinyl-CoA synthetase domains"/>
    <property type="match status" value="1"/>
</dbReference>
<keyword evidence="2" id="KW-0547">Nucleotide-binding</keyword>
<dbReference type="GO" id="GO:0004775">
    <property type="term" value="F:succinate-CoA ligase (ADP-forming) activity"/>
    <property type="evidence" value="ECO:0007669"/>
    <property type="project" value="TreeGrafter"/>
</dbReference>
<dbReference type="AlphaFoldDB" id="A0A2T1D7A2"/>
<evidence type="ECO:0000256" key="1">
    <source>
        <dbReference type="ARBA" id="ARBA00022598"/>
    </source>
</evidence>
<dbReference type="OrthoDB" id="9807196at2"/>
<dbReference type="EMBL" id="PVWG01000044">
    <property type="protein sequence ID" value="PSB16314.1"/>
    <property type="molecule type" value="Genomic_DNA"/>
</dbReference>
<dbReference type="SUPFAM" id="SSF52210">
    <property type="entry name" value="Succinyl-CoA synthetase domains"/>
    <property type="match status" value="1"/>
</dbReference>
<dbReference type="PANTHER" id="PTHR11117">
    <property type="entry name" value="SUCCINYL-COA LIGASE SUBUNIT ALPHA"/>
    <property type="match status" value="1"/>
</dbReference>
<keyword evidence="1" id="KW-0436">Ligase</keyword>
<dbReference type="InterPro" id="IPR036291">
    <property type="entry name" value="NAD(P)-bd_dom_sf"/>
</dbReference>
<dbReference type="InterPro" id="IPR005811">
    <property type="entry name" value="SUCC_ACL_C"/>
</dbReference>